<evidence type="ECO:0000313" key="2">
    <source>
        <dbReference type="EMBL" id="NJO99593.1"/>
    </source>
</evidence>
<dbReference type="RefSeq" id="WP_168080887.1">
    <property type="nucleotide sequence ID" value="NZ_JAAVJI010000001.1"/>
</dbReference>
<organism evidence="2 3">
    <name type="scientific">Pseudomonas quercus</name>
    <dbReference type="NCBI Taxonomy" id="2722792"/>
    <lineage>
        <taxon>Bacteria</taxon>
        <taxon>Pseudomonadati</taxon>
        <taxon>Pseudomonadota</taxon>
        <taxon>Gammaproteobacteria</taxon>
        <taxon>Pseudomonadales</taxon>
        <taxon>Pseudomonadaceae</taxon>
        <taxon>Pseudomonas</taxon>
    </lineage>
</organism>
<proteinExistence type="predicted"/>
<feature type="compositionally biased region" description="Polar residues" evidence="1">
    <location>
        <begin position="1"/>
        <end position="11"/>
    </location>
</feature>
<comment type="caution">
    <text evidence="2">The sequence shown here is derived from an EMBL/GenBank/DDBJ whole genome shotgun (WGS) entry which is preliminary data.</text>
</comment>
<accession>A0ABX0Y8G0</accession>
<sequence>MIPQTQGTEEQGPSGVPFVNDPAKPANGGKGLNDPFNEDPGSDLDDAPVPLIDEDEQPE</sequence>
<evidence type="ECO:0000256" key="1">
    <source>
        <dbReference type="SAM" id="MobiDB-lite"/>
    </source>
</evidence>
<keyword evidence="3" id="KW-1185">Reference proteome</keyword>
<name>A0ABX0Y8G0_9PSED</name>
<dbReference type="EMBL" id="JAAVJI010000001">
    <property type="protein sequence ID" value="NJO99593.1"/>
    <property type="molecule type" value="Genomic_DNA"/>
</dbReference>
<evidence type="ECO:0000313" key="3">
    <source>
        <dbReference type="Proteomes" id="UP000746535"/>
    </source>
</evidence>
<dbReference type="Proteomes" id="UP000746535">
    <property type="component" value="Unassembled WGS sequence"/>
</dbReference>
<feature type="region of interest" description="Disordered" evidence="1">
    <location>
        <begin position="1"/>
        <end position="59"/>
    </location>
</feature>
<feature type="compositionally biased region" description="Acidic residues" evidence="1">
    <location>
        <begin position="36"/>
        <end position="59"/>
    </location>
</feature>
<reference evidence="2 3" key="1">
    <citation type="submission" date="2020-03" db="EMBL/GenBank/DDBJ databases">
        <authorList>
            <person name="Wang L."/>
            <person name="He N."/>
            <person name="Li Y."/>
            <person name="Fang Y."/>
            <person name="Zhang F."/>
        </authorList>
    </citation>
    <scope>NUCLEOTIDE SEQUENCE [LARGE SCALE GENOMIC DNA]</scope>
    <source>
        <strain evidence="3">hsmgli-8</strain>
    </source>
</reference>
<protein>
    <submittedName>
        <fullName evidence="2">Uncharacterized protein</fullName>
    </submittedName>
</protein>
<gene>
    <name evidence="2" type="ORF">HBH25_01760</name>
</gene>